<gene>
    <name evidence="2" type="ORF">INT46_001568</name>
</gene>
<evidence type="ECO:0000313" key="3">
    <source>
        <dbReference type="Proteomes" id="UP000650833"/>
    </source>
</evidence>
<evidence type="ECO:0000313" key="2">
    <source>
        <dbReference type="EMBL" id="KAG2201909.1"/>
    </source>
</evidence>
<name>A0A8H7V5A4_9FUNG</name>
<accession>A0A8H7V5A4</accession>
<dbReference type="EMBL" id="JAEPRC010000269">
    <property type="protein sequence ID" value="KAG2201909.1"/>
    <property type="molecule type" value="Genomic_DNA"/>
</dbReference>
<feature type="compositionally biased region" description="Low complexity" evidence="1">
    <location>
        <begin position="124"/>
        <end position="133"/>
    </location>
</feature>
<reference evidence="2" key="1">
    <citation type="submission" date="2020-12" db="EMBL/GenBank/DDBJ databases">
        <title>Metabolic potential, ecology and presence of endohyphal bacteria is reflected in genomic diversity of Mucoromycotina.</title>
        <authorList>
            <person name="Muszewska A."/>
            <person name="Okrasinska A."/>
            <person name="Steczkiewicz K."/>
            <person name="Drgas O."/>
            <person name="Orlowska M."/>
            <person name="Perlinska-Lenart U."/>
            <person name="Aleksandrzak-Piekarczyk T."/>
            <person name="Szatraj K."/>
            <person name="Zielenkiewicz U."/>
            <person name="Pilsyk S."/>
            <person name="Malc E."/>
            <person name="Mieczkowski P."/>
            <person name="Kruszewska J.S."/>
            <person name="Biernat P."/>
            <person name="Pawlowska J."/>
        </authorList>
    </citation>
    <scope>NUCLEOTIDE SEQUENCE</scope>
    <source>
        <strain evidence="2">CBS 226.32</strain>
    </source>
</reference>
<proteinExistence type="predicted"/>
<keyword evidence="3" id="KW-1185">Reference proteome</keyword>
<comment type="caution">
    <text evidence="2">The sequence shown here is derived from an EMBL/GenBank/DDBJ whole genome shotgun (WGS) entry which is preliminary data.</text>
</comment>
<evidence type="ECO:0000256" key="1">
    <source>
        <dbReference type="SAM" id="MobiDB-lite"/>
    </source>
</evidence>
<dbReference type="Proteomes" id="UP000650833">
    <property type="component" value="Unassembled WGS sequence"/>
</dbReference>
<feature type="region of interest" description="Disordered" evidence="1">
    <location>
        <begin position="101"/>
        <end position="133"/>
    </location>
</feature>
<sequence>MIICREQAVCIFYCKEFNEENTTICSKKIEDIGDVDICYLVDPTDPVLVLDIKINPLSFKFHCYISNQEESNPKIPSQEEIQEKERVQLIVRNNASAELEVAEEQRTAANTGNYRNGIDDSDNDSTSSNMIDE</sequence>
<dbReference type="OrthoDB" id="2288259at2759"/>
<protein>
    <submittedName>
        <fullName evidence="2">Uncharacterized protein</fullName>
    </submittedName>
</protein>
<organism evidence="2 3">
    <name type="scientific">Mucor plumbeus</name>
    <dbReference type="NCBI Taxonomy" id="97098"/>
    <lineage>
        <taxon>Eukaryota</taxon>
        <taxon>Fungi</taxon>
        <taxon>Fungi incertae sedis</taxon>
        <taxon>Mucoromycota</taxon>
        <taxon>Mucoromycotina</taxon>
        <taxon>Mucoromycetes</taxon>
        <taxon>Mucorales</taxon>
        <taxon>Mucorineae</taxon>
        <taxon>Mucoraceae</taxon>
        <taxon>Mucor</taxon>
    </lineage>
</organism>
<dbReference type="AlphaFoldDB" id="A0A8H7V5A4"/>